<evidence type="ECO:0000256" key="2">
    <source>
        <dbReference type="SAM" id="SignalP"/>
    </source>
</evidence>
<name>A0A167UKI1_9AGAM</name>
<dbReference type="EMBL" id="KV417967">
    <property type="protein sequence ID" value="KZP04039.1"/>
    <property type="molecule type" value="Genomic_DNA"/>
</dbReference>
<gene>
    <name evidence="3" type="ORF">FIBSPDRAFT_968482</name>
</gene>
<dbReference type="AlphaFoldDB" id="A0A167UKI1"/>
<proteinExistence type="predicted"/>
<organism evidence="3">
    <name type="scientific">Athelia psychrophila</name>
    <dbReference type="NCBI Taxonomy" id="1759441"/>
    <lineage>
        <taxon>Eukaryota</taxon>
        <taxon>Fungi</taxon>
        <taxon>Dikarya</taxon>
        <taxon>Basidiomycota</taxon>
        <taxon>Agaricomycotina</taxon>
        <taxon>Agaricomycetes</taxon>
        <taxon>Agaricomycetidae</taxon>
        <taxon>Atheliales</taxon>
        <taxon>Atheliaceae</taxon>
        <taxon>Athelia</taxon>
    </lineage>
</organism>
<evidence type="ECO:0000313" key="3">
    <source>
        <dbReference type="EMBL" id="KZP04039.1"/>
    </source>
</evidence>
<protein>
    <recommendedName>
        <fullName evidence="4">Extracellular membrane protein CFEM domain-containing protein</fullName>
    </recommendedName>
</protein>
<keyword evidence="1" id="KW-0812">Transmembrane</keyword>
<evidence type="ECO:0008006" key="4">
    <source>
        <dbReference type="Google" id="ProtNLM"/>
    </source>
</evidence>
<feature type="transmembrane region" description="Helical" evidence="1">
    <location>
        <begin position="151"/>
        <end position="171"/>
    </location>
</feature>
<evidence type="ECO:0000256" key="1">
    <source>
        <dbReference type="SAM" id="Phobius"/>
    </source>
</evidence>
<dbReference type="OrthoDB" id="2953532at2759"/>
<sequence>MHSFIVYTLFFLSLLAGRALALNITLAAPVGLIPASQFLAFPASALTASCDASCTPATAAITTCGDADDACLCDADTVAAVLACEQCLFAALIDANVVPPDLRVGQTSALAAYSAACLASPSNITLPVASIALTLPAGWNGPVSQQLGVPATVLTLMVGVMLGVGAVGMVCTM</sequence>
<keyword evidence="1" id="KW-0472">Membrane</keyword>
<feature type="chain" id="PRO_5007893053" description="Extracellular membrane protein CFEM domain-containing protein" evidence="2">
    <location>
        <begin position="22"/>
        <end position="173"/>
    </location>
</feature>
<keyword evidence="1" id="KW-1133">Transmembrane helix</keyword>
<accession>A0A167UKI1</accession>
<keyword evidence="2" id="KW-0732">Signal</keyword>
<feature type="signal peptide" evidence="2">
    <location>
        <begin position="1"/>
        <end position="21"/>
    </location>
</feature>
<reference evidence="3" key="1">
    <citation type="journal article" date="2016" name="Mol. Biol. Evol.">
        <title>Comparative Genomics of Early-Diverging Mushroom-Forming Fungi Provides Insights into the Origins of Lignocellulose Decay Capabilities.</title>
        <authorList>
            <person name="Nagy L.G."/>
            <person name="Riley R."/>
            <person name="Tritt A."/>
            <person name="Adam C."/>
            <person name="Daum C."/>
            <person name="Floudas D."/>
            <person name="Sun H."/>
            <person name="Yadav J.S."/>
            <person name="Pangilinan J."/>
            <person name="Larsson K.H."/>
            <person name="Matsuura K."/>
            <person name="Barry K."/>
            <person name="Labutti K."/>
            <person name="Kuo R."/>
            <person name="Ohm R.A."/>
            <person name="Bhattacharya S.S."/>
            <person name="Shirouzu T."/>
            <person name="Yoshinaga Y."/>
            <person name="Martin F.M."/>
            <person name="Grigoriev I.V."/>
            <person name="Hibbett D.S."/>
        </authorList>
    </citation>
    <scope>NUCLEOTIDE SEQUENCE [LARGE SCALE GENOMIC DNA]</scope>
    <source>
        <strain evidence="3">CBS 109695</strain>
    </source>
</reference>